<feature type="compositionally biased region" description="Gly residues" evidence="1">
    <location>
        <begin position="774"/>
        <end position="784"/>
    </location>
</feature>
<feature type="region of interest" description="Disordered" evidence="1">
    <location>
        <begin position="284"/>
        <end position="303"/>
    </location>
</feature>
<sequence length="1433" mass="161012">MVSESVNGRWFSGLLPVSHKSASDSKEVIGILAFEVAGLMSKVVSLWHSLSSREIMITKEWIVKSVGVKMLVSDDEDFLMELALSEILNNFESLAWSVVRLSKRCNDPVYHGYEHFLHNPVQHYVQWSGWEYAWKKMERKVKKMDKFVAAMSLLSQELEVLTEREQTFRRMKTNRQLHGVKLLEFHKRVMWQRQQVKTLRDMSPWNRSHDYVVRLLARSLFTILERIILVFGNRPIPIENQENESISPTVNHLSRSHSFSSLMHSSKADSRRFSSRRFESKQGFVEEKTKNKRKKKKQQVLHSESKQFKNFGPFIGCTSVGNNSPVAQTCMPSNVKNIQNIVDKKSLTCRRRIYFKLYMKDRLKPGESTLGCSALALHYANVIVLIEKMVSAPHLIDHETRNDLYDMLPTTIRTALRGKLKWYAKSTRASVDETSLAMEWSLVLSHILEWLAPLAHNMIKWHSERNFEREQSACKANIFLVQTLYFANQAKAEAAMVELLVGLHYVCRINRKARMREAQESAGSGVSSSVLPYIKEAGYNVIQLIGIVEYKDYFTVVYRVLILFRLCCCRIHLHNFLLPSGDFCRPSPRQFLRFHLSSPKVPSITSSRVPAKGTPTLNGRSMERIRPRRPHGSSCDLGNLSSNADIREDPYCEGRCSLVGPSVMSGLTTMQIFVKTLTWDRLSCPIPICRHHIWSSVSRLSGPYGDTVVVGFVEVTELPEKLTPRFLRVLWAGKDTWRVLGDCNVFQSRPLDVIILDSNKMEFVVVESSLESSGRGGGGGGVGGDSDDEGSRCEGSTSTDSVFEDTFAQERPPPSREAPPTAVMPTIGGSGSVDPVPLVSVSSLRSVSGYDWAGFDVNTQASALLFTSLEDFMDRSYIVRDGADARLIRVAVGRENERVCHGKGSSVEDFFFVYTTFFDQLHIRVPFTNFQMGLLRALNVAPTQLHPNAWATIQVFGAVCLVAGVIPTVPAFHYYFDVPSSPQGGWAGRRDFFDEEGSPLFPLYWMENPKKIKAFVKYNLDIADLCIIDVIDTLPRRLLARNLVDCVPFEDCNRRALDIMVVLNPRQSNFLMAKRGWRSSPSPPKHPPPAGRVTIAAVRPPVNEPIPEGLPVADKTSLPGGSQHLVGEGTSNPPTVLVTTRVSPVPSTNPHTETTSQSAPAGTSVPARKKRKSRKEGDKSSLKRNRREGSDPPILLPGGVFGTEYNVGPQRVILESMPGPVLLDAIFEMSSQTASMVGFLRELGDIRESGEVKVALMKEQEKTMALEAELAALRKTREEEGKWVLMRIGDDWKERLKVKRLQCRKVNQNAKKSTNQPEWTPSVGRWPESVGRPFLAPGGPATVTTKISPKKETGLKKRFGRWVRKSVTCGEGVSTPQRLPEGSTFNQIRTKDVEDEGTTRQKWECYTKTRGAGKKNQPTSQAQGPLPLPERNS</sequence>
<reference evidence="5 6" key="1">
    <citation type="journal article" date="2023" name="Life. Sci Alliance">
        <title>Evolutionary insights into 3D genome organization and epigenetic landscape of Vigna mungo.</title>
        <authorList>
            <person name="Junaid A."/>
            <person name="Singh B."/>
            <person name="Bhatia S."/>
        </authorList>
    </citation>
    <scope>NUCLEOTIDE SEQUENCE [LARGE SCALE GENOMIC DNA]</scope>
    <source>
        <strain evidence="5">Urdbean</strain>
    </source>
</reference>
<organism evidence="5 6">
    <name type="scientific">Vigna mungo</name>
    <name type="common">Black gram</name>
    <name type="synonym">Phaseolus mungo</name>
    <dbReference type="NCBI Taxonomy" id="3915"/>
    <lineage>
        <taxon>Eukaryota</taxon>
        <taxon>Viridiplantae</taxon>
        <taxon>Streptophyta</taxon>
        <taxon>Embryophyta</taxon>
        <taxon>Tracheophyta</taxon>
        <taxon>Spermatophyta</taxon>
        <taxon>Magnoliopsida</taxon>
        <taxon>eudicotyledons</taxon>
        <taxon>Gunneridae</taxon>
        <taxon>Pentapetalae</taxon>
        <taxon>rosids</taxon>
        <taxon>fabids</taxon>
        <taxon>Fabales</taxon>
        <taxon>Fabaceae</taxon>
        <taxon>Papilionoideae</taxon>
        <taxon>50 kb inversion clade</taxon>
        <taxon>NPAAA clade</taxon>
        <taxon>indigoferoid/millettioid clade</taxon>
        <taxon>Phaseoleae</taxon>
        <taxon>Vigna</taxon>
    </lineage>
</organism>
<protein>
    <submittedName>
        <fullName evidence="5">Uncharacterized protein</fullName>
    </submittedName>
</protein>
<gene>
    <name evidence="5" type="ORF">V8G54_030329</name>
</gene>
<evidence type="ECO:0000259" key="2">
    <source>
        <dbReference type="Pfam" id="PF04195"/>
    </source>
</evidence>
<evidence type="ECO:0000256" key="1">
    <source>
        <dbReference type="SAM" id="MobiDB-lite"/>
    </source>
</evidence>
<feature type="domain" description="DUF3475" evidence="4">
    <location>
        <begin position="31"/>
        <end position="87"/>
    </location>
</feature>
<dbReference type="Pfam" id="PF05003">
    <property type="entry name" value="DUF668"/>
    <property type="match status" value="1"/>
</dbReference>
<dbReference type="EMBL" id="CP144692">
    <property type="protein sequence ID" value="WVY98178.1"/>
    <property type="molecule type" value="Genomic_DNA"/>
</dbReference>
<feature type="compositionally biased region" description="Basic residues" evidence="1">
    <location>
        <begin position="290"/>
        <end position="299"/>
    </location>
</feature>
<feature type="region of interest" description="Disordered" evidence="1">
    <location>
        <begin position="603"/>
        <end position="637"/>
    </location>
</feature>
<dbReference type="PANTHER" id="PTHR31371">
    <property type="entry name" value="BNAC09G50660D PROTEIN"/>
    <property type="match status" value="1"/>
</dbReference>
<dbReference type="Pfam" id="PF11961">
    <property type="entry name" value="DUF3475"/>
    <property type="match status" value="1"/>
</dbReference>
<dbReference type="PANTHER" id="PTHR31371:SF4">
    <property type="entry name" value="DUF668 DOMAIN-CONTAINING PROTEIN"/>
    <property type="match status" value="1"/>
</dbReference>
<dbReference type="InterPro" id="IPR021864">
    <property type="entry name" value="DUF3475"/>
</dbReference>
<feature type="domain" description="Transposase (putative) gypsy type" evidence="2">
    <location>
        <begin position="923"/>
        <end position="978"/>
    </location>
</feature>
<feature type="compositionally biased region" description="Polar residues" evidence="1">
    <location>
        <begin position="1129"/>
        <end position="1161"/>
    </location>
</feature>
<proteinExistence type="predicted"/>
<feature type="domain" description="DUF668" evidence="3">
    <location>
        <begin position="369"/>
        <end position="460"/>
    </location>
</feature>
<feature type="region of interest" description="Disordered" evidence="1">
    <location>
        <begin position="1371"/>
        <end position="1433"/>
    </location>
</feature>
<evidence type="ECO:0000259" key="4">
    <source>
        <dbReference type="Pfam" id="PF11961"/>
    </source>
</evidence>
<feature type="region of interest" description="Disordered" evidence="1">
    <location>
        <begin position="1101"/>
        <end position="1201"/>
    </location>
</feature>
<dbReference type="Proteomes" id="UP001374535">
    <property type="component" value="Chromosome 9"/>
</dbReference>
<dbReference type="GO" id="GO:0045927">
    <property type="term" value="P:positive regulation of growth"/>
    <property type="evidence" value="ECO:0007669"/>
    <property type="project" value="InterPro"/>
</dbReference>
<keyword evidence="6" id="KW-1185">Reference proteome</keyword>
<evidence type="ECO:0000313" key="5">
    <source>
        <dbReference type="EMBL" id="WVY98178.1"/>
    </source>
</evidence>
<evidence type="ECO:0000259" key="3">
    <source>
        <dbReference type="Pfam" id="PF05003"/>
    </source>
</evidence>
<name>A0AAQ3RK00_VIGMU</name>
<dbReference type="Pfam" id="PF04195">
    <property type="entry name" value="Transposase_28"/>
    <property type="match status" value="1"/>
</dbReference>
<dbReference type="InterPro" id="IPR007700">
    <property type="entry name" value="DUF668"/>
</dbReference>
<dbReference type="InterPro" id="IPR007321">
    <property type="entry name" value="Transposase_28"/>
</dbReference>
<accession>A0AAQ3RK00</accession>
<feature type="region of interest" description="Disordered" evidence="1">
    <location>
        <begin position="770"/>
        <end position="829"/>
    </location>
</feature>
<feature type="compositionally biased region" description="Basic and acidic residues" evidence="1">
    <location>
        <begin position="1389"/>
        <end position="1407"/>
    </location>
</feature>
<evidence type="ECO:0000313" key="6">
    <source>
        <dbReference type="Proteomes" id="UP001374535"/>
    </source>
</evidence>